<keyword evidence="8" id="KW-0503">Monooxygenase</keyword>
<keyword evidence="4" id="KW-0560">Oxidoreductase</keyword>
<keyword evidence="6" id="KW-0411">Iron-sulfur</keyword>
<dbReference type="Gene3D" id="2.102.10.10">
    <property type="entry name" value="Rieske [2Fe-2S] iron-sulphur domain"/>
    <property type="match status" value="1"/>
</dbReference>
<dbReference type="EMBL" id="KP211911">
    <property type="protein sequence ID" value="ANV80878.1"/>
    <property type="molecule type" value="Genomic_DNA"/>
</dbReference>
<evidence type="ECO:0000313" key="8">
    <source>
        <dbReference type="EMBL" id="ANV80878.1"/>
    </source>
</evidence>
<organism evidence="8">
    <name type="scientific">uncultured Poseidoniia archaeon</name>
    <dbReference type="NCBI Taxonomy" id="1697135"/>
    <lineage>
        <taxon>Archaea</taxon>
        <taxon>Methanobacteriati</taxon>
        <taxon>Thermoplasmatota</taxon>
        <taxon>Candidatus Poseidoniia</taxon>
        <taxon>environmental samples</taxon>
    </lineage>
</organism>
<reference evidence="8" key="2">
    <citation type="journal article" date="2015" name="ISME J.">
        <title>A new class of marine Euryarchaeota group II from the Mediterranean deep chlorophyll maximum.</title>
        <authorList>
            <person name="Martin-Cuadrado A.B."/>
            <person name="Garcia-Heredia I."/>
            <person name="Molto A.G."/>
            <person name="Lopez-Ubeda R."/>
            <person name="Kimes N."/>
            <person name="Lopez-Garcia P."/>
            <person name="Moreira D."/>
            <person name="Rodriguez-Valera F."/>
        </authorList>
    </citation>
    <scope>NUCLEOTIDE SEQUENCE</scope>
</reference>
<proteinExistence type="predicted"/>
<dbReference type="GO" id="GO:0051537">
    <property type="term" value="F:2 iron, 2 sulfur cluster binding"/>
    <property type="evidence" value="ECO:0007669"/>
    <property type="project" value="UniProtKB-KW"/>
</dbReference>
<protein>
    <submittedName>
        <fullName evidence="8">Choline monooxygenase</fullName>
    </submittedName>
</protein>
<dbReference type="AlphaFoldDB" id="A0A1B1TF39"/>
<dbReference type="InterPro" id="IPR001663">
    <property type="entry name" value="Rng_hydr_dOase-A"/>
</dbReference>
<dbReference type="SUPFAM" id="SSF55961">
    <property type="entry name" value="Bet v1-like"/>
    <property type="match status" value="1"/>
</dbReference>
<dbReference type="PANTHER" id="PTHR43756">
    <property type="entry name" value="CHOLINE MONOOXYGENASE, CHLOROPLASTIC"/>
    <property type="match status" value="1"/>
</dbReference>
<evidence type="ECO:0000256" key="5">
    <source>
        <dbReference type="ARBA" id="ARBA00023004"/>
    </source>
</evidence>
<keyword evidence="2" id="KW-0001">2Fe-2S</keyword>
<keyword evidence="3" id="KW-0479">Metal-binding</keyword>
<feature type="domain" description="Rieske" evidence="7">
    <location>
        <begin position="37"/>
        <end position="141"/>
    </location>
</feature>
<dbReference type="Pfam" id="PF00848">
    <property type="entry name" value="Ring_hydroxyl_A"/>
    <property type="match status" value="1"/>
</dbReference>
<evidence type="ECO:0000256" key="2">
    <source>
        <dbReference type="ARBA" id="ARBA00022714"/>
    </source>
</evidence>
<name>A0A1B1TF39_9ARCH</name>
<dbReference type="GO" id="GO:0004497">
    <property type="term" value="F:monooxygenase activity"/>
    <property type="evidence" value="ECO:0007669"/>
    <property type="project" value="UniProtKB-KW"/>
</dbReference>
<evidence type="ECO:0000256" key="4">
    <source>
        <dbReference type="ARBA" id="ARBA00023002"/>
    </source>
</evidence>
<evidence type="ECO:0000256" key="3">
    <source>
        <dbReference type="ARBA" id="ARBA00022723"/>
    </source>
</evidence>
<evidence type="ECO:0000256" key="1">
    <source>
        <dbReference type="ARBA" id="ARBA00001962"/>
    </source>
</evidence>
<reference evidence="8" key="1">
    <citation type="submission" date="2014-11" db="EMBL/GenBank/DDBJ databases">
        <authorList>
            <person name="Zhu J."/>
            <person name="Qi W."/>
            <person name="Song R."/>
        </authorList>
    </citation>
    <scope>NUCLEOTIDE SEQUENCE</scope>
</reference>
<keyword evidence="5" id="KW-0408">Iron</keyword>
<evidence type="ECO:0000259" key="7">
    <source>
        <dbReference type="PROSITE" id="PS51296"/>
    </source>
</evidence>
<comment type="cofactor">
    <cofactor evidence="1">
        <name>Fe cation</name>
        <dbReference type="ChEBI" id="CHEBI:24875"/>
    </cofactor>
</comment>
<dbReference type="GO" id="GO:0005506">
    <property type="term" value="F:iron ion binding"/>
    <property type="evidence" value="ECO:0007669"/>
    <property type="project" value="InterPro"/>
</dbReference>
<dbReference type="PROSITE" id="PS51296">
    <property type="entry name" value="RIESKE"/>
    <property type="match status" value="1"/>
</dbReference>
<dbReference type="InterPro" id="IPR036922">
    <property type="entry name" value="Rieske_2Fe-2S_sf"/>
</dbReference>
<dbReference type="Gene3D" id="3.90.380.10">
    <property type="entry name" value="Naphthalene 1,2-dioxygenase Alpha Subunit, Chain A, domain 1"/>
    <property type="match status" value="1"/>
</dbReference>
<sequence>MVEIDLDITRAKTLPSKYYTDPQIFESILSKFKSTWNFIGHASQFEENTVFPININQEQLVITKSQGQFSCLSNICTHRGMILQHGKECKKTLTCPYHGRTFSLDGKFKHMPEFEQAVDFPSPDDDLQKFNVEIWNDLIFISQEPKSSFSKWIKDISERMSFLDLEKMSYDSSRERNYTINANWALYVDNYLEGFHIPFVHKDLNDALEYNQYETELFENSVLQIGIAQEGVPYFDIPEGHQDSGKKIAAYYWWLYPNIMLNFYPWGLSLNLVKPITVDTTEICYSGFILDEELLGSGAGGDLDKVELEDQFIVESCQLGMKSSSYKSGRYSPTMEKGVHHFHRILTDSSD</sequence>
<dbReference type="InterPro" id="IPR015879">
    <property type="entry name" value="Ring_hydroxy_dOase_asu_C_dom"/>
</dbReference>
<dbReference type="SUPFAM" id="SSF50022">
    <property type="entry name" value="ISP domain"/>
    <property type="match status" value="1"/>
</dbReference>
<dbReference type="CDD" id="cd03469">
    <property type="entry name" value="Rieske_RO_Alpha_N"/>
    <property type="match status" value="1"/>
</dbReference>
<evidence type="ECO:0000256" key="6">
    <source>
        <dbReference type="ARBA" id="ARBA00023014"/>
    </source>
</evidence>
<accession>A0A1B1TF39</accession>
<dbReference type="InterPro" id="IPR017941">
    <property type="entry name" value="Rieske_2Fe-2S"/>
</dbReference>
<dbReference type="Pfam" id="PF00355">
    <property type="entry name" value="Rieske"/>
    <property type="match status" value="1"/>
</dbReference>
<dbReference type="PANTHER" id="PTHR43756:SF5">
    <property type="entry name" value="CHOLINE MONOOXYGENASE, CHLOROPLASTIC"/>
    <property type="match status" value="1"/>
</dbReference>